<evidence type="ECO:0000259" key="1">
    <source>
        <dbReference type="Pfam" id="PF12873"/>
    </source>
</evidence>
<proteinExistence type="predicted"/>
<dbReference type="RefSeq" id="WP_310311608.1">
    <property type="nucleotide sequence ID" value="NZ_JAVDWU010000001.1"/>
</dbReference>
<name>A0ABU1WIE2_9BURK</name>
<reference evidence="2 3" key="1">
    <citation type="submission" date="2023-07" db="EMBL/GenBank/DDBJ databases">
        <title>Sorghum-associated microbial communities from plants grown in Nebraska, USA.</title>
        <authorList>
            <person name="Schachtman D."/>
        </authorList>
    </citation>
    <scope>NUCLEOTIDE SEQUENCE [LARGE SCALE GENOMIC DNA]</scope>
    <source>
        <strain evidence="2 3">4249</strain>
    </source>
</reference>
<dbReference type="Pfam" id="PF12873">
    <property type="entry name" value="DUF3825"/>
    <property type="match status" value="1"/>
</dbReference>
<dbReference type="Proteomes" id="UP001265700">
    <property type="component" value="Unassembled WGS sequence"/>
</dbReference>
<feature type="domain" description="DUF3825" evidence="1">
    <location>
        <begin position="29"/>
        <end position="258"/>
    </location>
</feature>
<comment type="caution">
    <text evidence="2">The sequence shown here is derived from an EMBL/GenBank/DDBJ whole genome shotgun (WGS) entry which is preliminary data.</text>
</comment>
<dbReference type="InterPro" id="IPR024437">
    <property type="entry name" value="DUF3825"/>
</dbReference>
<sequence length="261" mass="30329">MSKNQPYDFPEHFRDFVFMPKFEENIDALAALAEPEDWGYKATAAAHPKPILRNYLTYTYRRVAEEKKIAVTPDEEYACLNVGLITASQEPIYALFSKNKLENLSHYWHFWRFCRRGESDLNRFSSLPDMAHYYDNPASLVYDSRKELRVNVEHIIQDNIERFPDTLKAMNRFGLQNLVKGAIDSATERVRRNYKTAIPQYYQGSVQLLLPLTLLDPAKADLALVAERFGDFYRAATCLTLDMAYNNARQVARPDRDWLAP</sequence>
<protein>
    <recommendedName>
        <fullName evidence="1">DUF3825 domain-containing protein</fullName>
    </recommendedName>
</protein>
<evidence type="ECO:0000313" key="2">
    <source>
        <dbReference type="EMBL" id="MDR7148757.1"/>
    </source>
</evidence>
<dbReference type="EMBL" id="JAVDWU010000001">
    <property type="protein sequence ID" value="MDR7148757.1"/>
    <property type="molecule type" value="Genomic_DNA"/>
</dbReference>
<keyword evidence="3" id="KW-1185">Reference proteome</keyword>
<evidence type="ECO:0000313" key="3">
    <source>
        <dbReference type="Proteomes" id="UP001265700"/>
    </source>
</evidence>
<accession>A0ABU1WIE2</accession>
<gene>
    <name evidence="2" type="ORF">J2W49_000685</name>
</gene>
<organism evidence="2 3">
    <name type="scientific">Hydrogenophaga palleronii</name>
    <dbReference type="NCBI Taxonomy" id="65655"/>
    <lineage>
        <taxon>Bacteria</taxon>
        <taxon>Pseudomonadati</taxon>
        <taxon>Pseudomonadota</taxon>
        <taxon>Betaproteobacteria</taxon>
        <taxon>Burkholderiales</taxon>
        <taxon>Comamonadaceae</taxon>
        <taxon>Hydrogenophaga</taxon>
    </lineage>
</organism>